<accession>A0AAD8MP91</accession>
<dbReference type="PROSITE" id="PS51259">
    <property type="entry name" value="MHD2"/>
    <property type="match status" value="1"/>
</dbReference>
<dbReference type="Pfam" id="PF25761">
    <property type="entry name" value="TPR_PATROL1"/>
    <property type="match status" value="1"/>
</dbReference>
<name>A0AAD8MP91_9APIA</name>
<evidence type="ECO:0000313" key="4">
    <source>
        <dbReference type="EMBL" id="KAK1379759.1"/>
    </source>
</evidence>
<proteinExistence type="predicted"/>
<keyword evidence="5" id="KW-1185">Reference proteome</keyword>
<comment type="caution">
    <text evidence="4">The sequence shown here is derived from an EMBL/GenBank/DDBJ whole genome shotgun (WGS) entry which is preliminary data.</text>
</comment>
<dbReference type="PROSITE" id="PS51258">
    <property type="entry name" value="MHD1"/>
    <property type="match status" value="1"/>
</dbReference>
<feature type="domain" description="MHD1" evidence="2">
    <location>
        <begin position="550"/>
        <end position="692"/>
    </location>
</feature>
<dbReference type="PANTHER" id="PTHR31280:SF1">
    <property type="entry name" value="OS03G0138600 PROTEIN"/>
    <property type="match status" value="1"/>
</dbReference>
<dbReference type="AlphaFoldDB" id="A0AAD8MP91"/>
<feature type="region of interest" description="Disordered" evidence="1">
    <location>
        <begin position="101"/>
        <end position="143"/>
    </location>
</feature>
<feature type="region of interest" description="Disordered" evidence="1">
    <location>
        <begin position="54"/>
        <end position="82"/>
    </location>
</feature>
<dbReference type="InterPro" id="IPR057984">
    <property type="entry name" value="PATROL1_C"/>
</dbReference>
<evidence type="ECO:0000256" key="1">
    <source>
        <dbReference type="SAM" id="MobiDB-lite"/>
    </source>
</evidence>
<dbReference type="InterPro" id="IPR014770">
    <property type="entry name" value="Munc13_1"/>
</dbReference>
<evidence type="ECO:0000313" key="5">
    <source>
        <dbReference type="Proteomes" id="UP001237642"/>
    </source>
</evidence>
<dbReference type="PANTHER" id="PTHR31280">
    <property type="entry name" value="PROTEIN UNC-13 HOMOLOG"/>
    <property type="match status" value="1"/>
</dbReference>
<protein>
    <submittedName>
        <fullName evidence="4">DUF810 domain-containing protein</fullName>
    </submittedName>
</protein>
<evidence type="ECO:0000259" key="2">
    <source>
        <dbReference type="PROSITE" id="PS51258"/>
    </source>
</evidence>
<gene>
    <name evidence="4" type="ORF">POM88_026503</name>
</gene>
<feature type="domain" description="MHD2" evidence="3">
    <location>
        <begin position="833"/>
        <end position="944"/>
    </location>
</feature>
<reference evidence="4" key="2">
    <citation type="submission" date="2023-05" db="EMBL/GenBank/DDBJ databases">
        <authorList>
            <person name="Schelkunov M.I."/>
        </authorList>
    </citation>
    <scope>NUCLEOTIDE SEQUENCE</scope>
    <source>
        <strain evidence="4">Hsosn_3</strain>
        <tissue evidence="4">Leaf</tissue>
    </source>
</reference>
<dbReference type="InterPro" id="IPR014772">
    <property type="entry name" value="Munc13_dom-2"/>
</dbReference>
<organism evidence="4 5">
    <name type="scientific">Heracleum sosnowskyi</name>
    <dbReference type="NCBI Taxonomy" id="360622"/>
    <lineage>
        <taxon>Eukaryota</taxon>
        <taxon>Viridiplantae</taxon>
        <taxon>Streptophyta</taxon>
        <taxon>Embryophyta</taxon>
        <taxon>Tracheophyta</taxon>
        <taxon>Spermatophyta</taxon>
        <taxon>Magnoliopsida</taxon>
        <taxon>eudicotyledons</taxon>
        <taxon>Gunneridae</taxon>
        <taxon>Pentapetalae</taxon>
        <taxon>asterids</taxon>
        <taxon>campanulids</taxon>
        <taxon>Apiales</taxon>
        <taxon>Apiaceae</taxon>
        <taxon>Apioideae</taxon>
        <taxon>apioid superclade</taxon>
        <taxon>Tordylieae</taxon>
        <taxon>Tordyliinae</taxon>
        <taxon>Heracleum</taxon>
    </lineage>
</organism>
<dbReference type="InterPro" id="IPR008528">
    <property type="entry name" value="unc-13_homologue"/>
</dbReference>
<feature type="compositionally biased region" description="Low complexity" evidence="1">
    <location>
        <begin position="107"/>
        <end position="117"/>
    </location>
</feature>
<dbReference type="EMBL" id="JAUIZM010000006">
    <property type="protein sequence ID" value="KAK1379759.1"/>
    <property type="molecule type" value="Genomic_DNA"/>
</dbReference>
<reference evidence="4" key="1">
    <citation type="submission" date="2023-02" db="EMBL/GenBank/DDBJ databases">
        <title>Genome of toxic invasive species Heracleum sosnowskyi carries increased number of genes despite the absence of recent whole-genome duplications.</title>
        <authorList>
            <person name="Schelkunov M."/>
            <person name="Shtratnikova V."/>
            <person name="Makarenko M."/>
            <person name="Klepikova A."/>
            <person name="Omelchenko D."/>
            <person name="Novikova G."/>
            <person name="Obukhova E."/>
            <person name="Bogdanov V."/>
            <person name="Penin A."/>
            <person name="Logacheva M."/>
        </authorList>
    </citation>
    <scope>NUCLEOTIDE SEQUENCE</scope>
    <source>
        <strain evidence="4">Hsosn_3</strain>
        <tissue evidence="4">Leaf</tissue>
    </source>
</reference>
<sequence>MLHDTAETSTADHLAWPFAGHIIQGLDQDDLCMAAYEIFFTSCRSSPGFGGRTTLSFHSNSMDSHDHHGQGSPKKGSGVGMAPTSRIKRALGLKMLKRSLSSRRTNSCGSSPGSPRGSPRERDGSGSPVLFHSLSQSRQKRPLTSAEIMRQQMRVTEASDNRLRKTLLRTLVGQVGRRAETIILPLELLRHLKPAEFNNQVEYHVWQKRQLKLLEAGLLQYPSIPIEKTNEFAVRLRETINSCEEKPLDTGKNSEPMKALVNTIVALAWRSPDGSATDVCHWADGYPLNIQLYTALLHSIFDLKDNTSVLDEVDELLELIKKTWSTLGINRSIHNLCFTWVLFEQYIETGQVEGDLLGASLAMLAEVANDAKRVDREPIYVKMLSQALSSMKKWCDKRLMDYHANFNRENIELMESILPIVFSATRILEEDVPGYNSPSHQKDEDTSSEFSGNRVDLYIRSSLRYAFTRMLDDGNVDVNVVEVEEVGKALLHIAQATEELATMEKENYSHVLKKWHPIPAGVGAVTLHTCYGTLLRQYLSDSSSLTNETLEVLQRAGKLEKVLIQMVVEDSVESEDGGKTIVREMEPFEVDSIIMKSVKHWVEERLGVGKELLQRARETETWNPKSKHEPYSQSVAELVKHSKIDLDEFFEIPIPMPEEVVNDIAEGLEHAFQEYTTFASSCGSKQSYIPTLPPLTRSNRDSKFFTLWKKAAPSCTVSVDNSINAASTEEYHPRPSTSRGTQRMYIRLNTLHYLLSQLHMFDKALTLSPKIVPSLNNRFNNRSHQLGNSYFEETRAAIQSAIQHVSEVAAYRLIFLDSNSVFYGSVYVHDIENARIKPALKVLKQNLTLLGAIVIERIQPLAIKEVMRACFEAYLMVLLAGGGSRVFTRQEHPMIEEDFDSLKKVFSTVGEGLIAEEVVDKESETVDGVVGLMGQSTEQLVEDFGIVSTEINGTGAVGAGQKLPIPPTTGRWGRSDPNTILRVLCHRNDQAANNFLKKTFQLSKRR</sequence>
<evidence type="ECO:0000259" key="3">
    <source>
        <dbReference type="PROSITE" id="PS51259"/>
    </source>
</evidence>
<dbReference type="Proteomes" id="UP001237642">
    <property type="component" value="Unassembled WGS sequence"/>
</dbReference>